<keyword evidence="3" id="KW-1185">Reference proteome</keyword>
<name>W4LBS2_ENTF1</name>
<dbReference type="Proteomes" id="UP000019141">
    <property type="component" value="Unassembled WGS sequence"/>
</dbReference>
<feature type="domain" description="Endonuclease/exonuclease/phosphatase" evidence="1">
    <location>
        <begin position="75"/>
        <end position="185"/>
    </location>
</feature>
<comment type="caution">
    <text evidence="2">The sequence shown here is derived from an EMBL/GenBank/DDBJ whole genome shotgun (WGS) entry which is preliminary data.</text>
</comment>
<dbReference type="Pfam" id="PF03372">
    <property type="entry name" value="Exo_endo_phos"/>
    <property type="match status" value="1"/>
</dbReference>
<organism evidence="2 3">
    <name type="scientific">Entotheonella factor</name>
    <dbReference type="NCBI Taxonomy" id="1429438"/>
    <lineage>
        <taxon>Bacteria</taxon>
        <taxon>Pseudomonadati</taxon>
        <taxon>Nitrospinota/Tectimicrobiota group</taxon>
        <taxon>Candidatus Tectimicrobiota</taxon>
        <taxon>Candidatus Entotheonellia</taxon>
        <taxon>Candidatus Entotheonellales</taxon>
        <taxon>Candidatus Entotheonellaceae</taxon>
        <taxon>Candidatus Entotheonella</taxon>
    </lineage>
</organism>
<dbReference type="InterPro" id="IPR036691">
    <property type="entry name" value="Endo/exonu/phosph_ase_sf"/>
</dbReference>
<accession>W4LBS2</accession>
<dbReference type="InterPro" id="IPR005135">
    <property type="entry name" value="Endo/exonuclease/phosphatase"/>
</dbReference>
<dbReference type="SUPFAM" id="SSF56219">
    <property type="entry name" value="DNase I-like"/>
    <property type="match status" value="1"/>
</dbReference>
<evidence type="ECO:0000313" key="2">
    <source>
        <dbReference type="EMBL" id="ETW95349.1"/>
    </source>
</evidence>
<dbReference type="AlphaFoldDB" id="W4LBS2"/>
<evidence type="ECO:0000313" key="3">
    <source>
        <dbReference type="Proteomes" id="UP000019141"/>
    </source>
</evidence>
<dbReference type="Gene3D" id="3.60.10.10">
    <property type="entry name" value="Endonuclease/exonuclease/phosphatase"/>
    <property type="match status" value="1"/>
</dbReference>
<proteinExistence type="predicted"/>
<evidence type="ECO:0000259" key="1">
    <source>
        <dbReference type="Pfam" id="PF03372"/>
    </source>
</evidence>
<dbReference type="EMBL" id="AZHW01000928">
    <property type="protein sequence ID" value="ETW95349.1"/>
    <property type="molecule type" value="Genomic_DNA"/>
</dbReference>
<sequence length="325" mass="35484">MMVFIALAILLVLLLGACLWAAGGYSVYTTPGSGIIEAIPNALEADPAPPEGQLVLLSYALDYAWQPLLPGSPPSDAAAICDRLDGVIETIAASGADIALLQEVDFASARTCDIDQLYYMAAALGWGYVARAVTWECRYLPWPWRQPAGRIRAGLGVMSRYPLTQHVRHHLPQARAGWLWAARFFPRHAVQMVDVQCGATTLRLLNTHVDTRRTSVQQRQMRRLAAFVHGVRTPFCILMGRLRGAAQDDTLAALTTEPPNPLHAVTAPIDPQALQVADTQPDSALIGRSLQALEARLIEVETPISEDLPLALHLRWNLPLMPVLG</sequence>
<reference evidence="2 3" key="1">
    <citation type="journal article" date="2014" name="Nature">
        <title>An environmental bacterial taxon with a large and distinct metabolic repertoire.</title>
        <authorList>
            <person name="Wilson M.C."/>
            <person name="Mori T."/>
            <person name="Ruckert C."/>
            <person name="Uria A.R."/>
            <person name="Helf M.J."/>
            <person name="Takada K."/>
            <person name="Gernert C."/>
            <person name="Steffens U.A."/>
            <person name="Heycke N."/>
            <person name="Schmitt S."/>
            <person name="Rinke C."/>
            <person name="Helfrich E.J."/>
            <person name="Brachmann A.O."/>
            <person name="Gurgui C."/>
            <person name="Wakimoto T."/>
            <person name="Kracht M."/>
            <person name="Crusemann M."/>
            <person name="Hentschel U."/>
            <person name="Abe I."/>
            <person name="Matsunaga S."/>
            <person name="Kalinowski J."/>
            <person name="Takeyama H."/>
            <person name="Piel J."/>
        </authorList>
    </citation>
    <scope>NUCLEOTIDE SEQUENCE [LARGE SCALE GENOMIC DNA]</scope>
    <source>
        <strain evidence="3">TSY1</strain>
    </source>
</reference>
<gene>
    <name evidence="2" type="ORF">ETSY1_31025</name>
</gene>
<dbReference type="GO" id="GO:0003824">
    <property type="term" value="F:catalytic activity"/>
    <property type="evidence" value="ECO:0007669"/>
    <property type="project" value="InterPro"/>
</dbReference>
<protein>
    <recommendedName>
        <fullName evidence="1">Endonuclease/exonuclease/phosphatase domain-containing protein</fullName>
    </recommendedName>
</protein>
<dbReference type="HOGENOM" id="CLU_854402_0_0_7"/>